<evidence type="ECO:0000256" key="2">
    <source>
        <dbReference type="ARBA" id="ARBA00023082"/>
    </source>
</evidence>
<dbReference type="Gene3D" id="1.10.10.10">
    <property type="entry name" value="Winged helix-like DNA-binding domain superfamily/Winged helix DNA-binding domain"/>
    <property type="match status" value="2"/>
</dbReference>
<dbReference type="InterPro" id="IPR007624">
    <property type="entry name" value="RNA_pol_sigma70_r3"/>
</dbReference>
<evidence type="ECO:0000256" key="3">
    <source>
        <dbReference type="ARBA" id="ARBA00023125"/>
    </source>
</evidence>
<name>A0A1M6N7P9_9BACT</name>
<dbReference type="PANTHER" id="PTHR30603:SF47">
    <property type="entry name" value="RNA POLYMERASE SIGMA FACTOR SIGD, CHLOROPLASTIC"/>
    <property type="match status" value="1"/>
</dbReference>
<accession>A0A1M6N7P9</accession>
<dbReference type="PIRSF" id="PIRSF000770">
    <property type="entry name" value="RNA_pol_sigma-SigE/K"/>
    <property type="match status" value="1"/>
</dbReference>
<feature type="domain" description="RNA polymerase sigma-70 region 3" evidence="6">
    <location>
        <begin position="135"/>
        <end position="208"/>
    </location>
</feature>
<dbReference type="RefSeq" id="WP_073173255.1">
    <property type="nucleotide sequence ID" value="NZ_FQZE01000040.1"/>
</dbReference>
<dbReference type="InterPro" id="IPR013324">
    <property type="entry name" value="RNA_pol_sigma_r3/r4-like"/>
</dbReference>
<keyword evidence="4" id="KW-0804">Transcription</keyword>
<dbReference type="InterPro" id="IPR009042">
    <property type="entry name" value="RNA_pol_sigma70_r1_2"/>
</dbReference>
<gene>
    <name evidence="9" type="ORF">SAMN05444280_14018</name>
</gene>
<dbReference type="GO" id="GO:0003677">
    <property type="term" value="F:DNA binding"/>
    <property type="evidence" value="ECO:0007669"/>
    <property type="project" value="UniProtKB-KW"/>
</dbReference>
<dbReference type="PRINTS" id="PR00046">
    <property type="entry name" value="SIGMA70FCT"/>
</dbReference>
<dbReference type="GO" id="GO:0006352">
    <property type="term" value="P:DNA-templated transcription initiation"/>
    <property type="evidence" value="ECO:0007669"/>
    <property type="project" value="InterPro"/>
</dbReference>
<dbReference type="STRING" id="1168035.SAMN05444280_14018"/>
<evidence type="ECO:0000313" key="10">
    <source>
        <dbReference type="Proteomes" id="UP000184050"/>
    </source>
</evidence>
<dbReference type="InterPro" id="IPR014284">
    <property type="entry name" value="RNA_pol_sigma-70_dom"/>
</dbReference>
<dbReference type="InterPro" id="IPR050239">
    <property type="entry name" value="Sigma-70_RNA_pol_init_factors"/>
</dbReference>
<reference evidence="9 10" key="1">
    <citation type="submission" date="2016-11" db="EMBL/GenBank/DDBJ databases">
        <authorList>
            <person name="Jaros S."/>
            <person name="Januszkiewicz K."/>
            <person name="Wedrychowicz H."/>
        </authorList>
    </citation>
    <scope>NUCLEOTIDE SEQUENCE [LARGE SCALE GENOMIC DNA]</scope>
    <source>
        <strain evidence="9 10">DSM 27063</strain>
    </source>
</reference>
<feature type="domain" description="RNA polymerase sigma-70 region 2" evidence="7">
    <location>
        <begin position="54"/>
        <end position="123"/>
    </location>
</feature>
<dbReference type="Pfam" id="PF04545">
    <property type="entry name" value="Sigma70_r4"/>
    <property type="match status" value="1"/>
</dbReference>
<keyword evidence="10" id="KW-1185">Reference proteome</keyword>
<dbReference type="InterPro" id="IPR013325">
    <property type="entry name" value="RNA_pol_sigma_r2"/>
</dbReference>
<dbReference type="Pfam" id="PF00140">
    <property type="entry name" value="Sigma70_r1_2"/>
    <property type="match status" value="1"/>
</dbReference>
<feature type="domain" description="RNA polymerase sigma-70 region 4" evidence="8">
    <location>
        <begin position="224"/>
        <end position="276"/>
    </location>
</feature>
<dbReference type="OrthoDB" id="743114at2"/>
<dbReference type="InterPro" id="IPR000943">
    <property type="entry name" value="RNA_pol_sigma70"/>
</dbReference>
<evidence type="ECO:0000256" key="1">
    <source>
        <dbReference type="ARBA" id="ARBA00023015"/>
    </source>
</evidence>
<dbReference type="Pfam" id="PF04542">
    <property type="entry name" value="Sigma70_r2"/>
    <property type="match status" value="1"/>
</dbReference>
<sequence>MRQLKITKQITQRNDDTINRYFNEISKYPMVTAEEEVELSVRIRAGDTDALNKLVQANLRFVISVAKQYQNQGLSFSDLINEGNLGLVKAAKRFDETRGFKFISYAVWWIRQSIMQAISEQTRVVRLPLNRLSSINKIKKAIPYLEQEFQREPTDSEIAGHLDISKTEVETANQIKKRQVSFDKPLSLDGDNDFNLYDIVQTEHFPSPDNNLMQESVEENIRRAMCKLSERESKILTMSFGLCNTPVFSLHDIASKYEMSAERIRQIKRNALDKLKLLLKENYAFLEY</sequence>
<evidence type="ECO:0000313" key="9">
    <source>
        <dbReference type="EMBL" id="SHJ91768.1"/>
    </source>
</evidence>
<keyword evidence="3" id="KW-0238">DNA-binding</keyword>
<evidence type="ECO:0000256" key="4">
    <source>
        <dbReference type="ARBA" id="ARBA00023163"/>
    </source>
</evidence>
<evidence type="ECO:0000259" key="7">
    <source>
        <dbReference type="Pfam" id="PF04542"/>
    </source>
</evidence>
<evidence type="ECO:0000259" key="5">
    <source>
        <dbReference type="Pfam" id="PF00140"/>
    </source>
</evidence>
<proteinExistence type="predicted"/>
<dbReference type="Pfam" id="PF04539">
    <property type="entry name" value="Sigma70_r3"/>
    <property type="match status" value="1"/>
</dbReference>
<dbReference type="PANTHER" id="PTHR30603">
    <property type="entry name" value="RNA POLYMERASE SIGMA FACTOR RPO"/>
    <property type="match status" value="1"/>
</dbReference>
<protein>
    <submittedName>
        <fullName evidence="9">RNA polymerase primary sigma factor</fullName>
    </submittedName>
</protein>
<organism evidence="9 10">
    <name type="scientific">Tangfeifania diversioriginum</name>
    <dbReference type="NCBI Taxonomy" id="1168035"/>
    <lineage>
        <taxon>Bacteria</taxon>
        <taxon>Pseudomonadati</taxon>
        <taxon>Bacteroidota</taxon>
        <taxon>Bacteroidia</taxon>
        <taxon>Marinilabiliales</taxon>
        <taxon>Prolixibacteraceae</taxon>
        <taxon>Tangfeifania</taxon>
    </lineage>
</organism>
<dbReference type="Proteomes" id="UP000184050">
    <property type="component" value="Unassembled WGS sequence"/>
</dbReference>
<keyword evidence="2" id="KW-0731">Sigma factor</keyword>
<dbReference type="NCBIfam" id="TIGR02937">
    <property type="entry name" value="sigma70-ECF"/>
    <property type="match status" value="1"/>
</dbReference>
<evidence type="ECO:0000259" key="8">
    <source>
        <dbReference type="Pfam" id="PF04545"/>
    </source>
</evidence>
<dbReference type="SUPFAM" id="SSF88946">
    <property type="entry name" value="Sigma2 domain of RNA polymerase sigma factors"/>
    <property type="match status" value="1"/>
</dbReference>
<dbReference type="SUPFAM" id="SSF88659">
    <property type="entry name" value="Sigma3 and sigma4 domains of RNA polymerase sigma factors"/>
    <property type="match status" value="2"/>
</dbReference>
<feature type="domain" description="RNA polymerase sigma-70 region 1.2" evidence="5">
    <location>
        <begin position="16"/>
        <end position="47"/>
    </location>
</feature>
<dbReference type="InterPro" id="IPR007630">
    <property type="entry name" value="RNA_pol_sigma70_r4"/>
</dbReference>
<dbReference type="Gene3D" id="1.10.601.10">
    <property type="entry name" value="RNA Polymerase Primary Sigma Factor"/>
    <property type="match status" value="1"/>
</dbReference>
<dbReference type="AlphaFoldDB" id="A0A1M6N7P9"/>
<dbReference type="InterPro" id="IPR036388">
    <property type="entry name" value="WH-like_DNA-bd_sf"/>
</dbReference>
<dbReference type="InterPro" id="IPR007627">
    <property type="entry name" value="RNA_pol_sigma70_r2"/>
</dbReference>
<keyword evidence="1" id="KW-0805">Transcription regulation</keyword>
<dbReference type="EMBL" id="FQZE01000040">
    <property type="protein sequence ID" value="SHJ91768.1"/>
    <property type="molecule type" value="Genomic_DNA"/>
</dbReference>
<evidence type="ECO:0000259" key="6">
    <source>
        <dbReference type="Pfam" id="PF04539"/>
    </source>
</evidence>
<dbReference type="GO" id="GO:0016987">
    <property type="term" value="F:sigma factor activity"/>
    <property type="evidence" value="ECO:0007669"/>
    <property type="project" value="UniProtKB-KW"/>
</dbReference>